<evidence type="ECO:0000259" key="1">
    <source>
        <dbReference type="PROSITE" id="PS51819"/>
    </source>
</evidence>
<proteinExistence type="predicted"/>
<gene>
    <name evidence="2" type="ORF">HMPREF0444_0320</name>
</gene>
<dbReference type="RefSeq" id="WP_005605344.1">
    <property type="nucleotide sequence ID" value="NZ_CP102283.1"/>
</dbReference>
<dbReference type="eggNOG" id="COG2514">
    <property type="taxonomic scope" value="Bacteria"/>
</dbReference>
<keyword evidence="3" id="KW-1185">Reference proteome</keyword>
<protein>
    <submittedName>
        <fullName evidence="2">Glyoxalase family protein</fullName>
    </submittedName>
</protein>
<dbReference type="STRING" id="638301.HMPREF0444_0320"/>
<dbReference type="InterPro" id="IPR037523">
    <property type="entry name" value="VOC_core"/>
</dbReference>
<dbReference type="AlphaFoldDB" id="C8NEH5"/>
<dbReference type="InterPro" id="IPR004360">
    <property type="entry name" value="Glyas_Fos-R_dOase_dom"/>
</dbReference>
<dbReference type="SUPFAM" id="SSF54593">
    <property type="entry name" value="Glyoxalase/Bleomycin resistance protein/Dihydroxybiphenyl dioxygenase"/>
    <property type="match status" value="1"/>
</dbReference>
<evidence type="ECO:0000313" key="3">
    <source>
        <dbReference type="Proteomes" id="UP000005926"/>
    </source>
</evidence>
<feature type="domain" description="VOC" evidence="1">
    <location>
        <begin position="21"/>
        <end position="136"/>
    </location>
</feature>
<dbReference type="HOGENOM" id="CLU_939305_0_0_9"/>
<evidence type="ECO:0000313" key="2">
    <source>
        <dbReference type="EMBL" id="EEW38076.1"/>
    </source>
</evidence>
<dbReference type="Pfam" id="PF00903">
    <property type="entry name" value="Glyoxalase"/>
    <property type="match status" value="1"/>
</dbReference>
<dbReference type="Proteomes" id="UP000005926">
    <property type="component" value="Unassembled WGS sequence"/>
</dbReference>
<dbReference type="PANTHER" id="PTHR43279:SF1">
    <property type="entry name" value="CATECHOL-2,3-DIOXYGENASE"/>
    <property type="match status" value="1"/>
</dbReference>
<organism evidence="2 3">
    <name type="scientific">Granulicatella adiacens ATCC 49175</name>
    <dbReference type="NCBI Taxonomy" id="638301"/>
    <lineage>
        <taxon>Bacteria</taxon>
        <taxon>Bacillati</taxon>
        <taxon>Bacillota</taxon>
        <taxon>Bacilli</taxon>
        <taxon>Lactobacillales</taxon>
        <taxon>Carnobacteriaceae</taxon>
        <taxon>Granulicatella</taxon>
    </lineage>
</organism>
<name>C8NEH5_9LACT</name>
<dbReference type="EMBL" id="ACKZ01000008">
    <property type="protein sequence ID" value="EEW38076.1"/>
    <property type="molecule type" value="Genomic_DNA"/>
</dbReference>
<dbReference type="PROSITE" id="PS51819">
    <property type="entry name" value="VOC"/>
    <property type="match status" value="1"/>
</dbReference>
<dbReference type="PANTHER" id="PTHR43279">
    <property type="entry name" value="CATECHOL-2,3-DIOXYGENASE"/>
    <property type="match status" value="1"/>
</dbReference>
<comment type="caution">
    <text evidence="2">The sequence shown here is derived from an EMBL/GenBank/DDBJ whole genome shotgun (WGS) entry which is preliminary data.</text>
</comment>
<reference evidence="2 3" key="1">
    <citation type="submission" date="2009-08" db="EMBL/GenBank/DDBJ databases">
        <authorList>
            <person name="Muzny D."/>
            <person name="Qin X."/>
            <person name="Deng J."/>
            <person name="Jiang H."/>
            <person name="Liu Y."/>
            <person name="Qu J."/>
            <person name="Song X.-Z."/>
            <person name="Zhang L."/>
            <person name="Thornton R."/>
            <person name="Coyle M."/>
            <person name="Francisco L."/>
            <person name="Jackson L."/>
            <person name="Javaid M."/>
            <person name="Korchina V."/>
            <person name="Kovar C."/>
            <person name="Mata R."/>
            <person name="Mathew T."/>
            <person name="Ngo R."/>
            <person name="Nguyen L."/>
            <person name="Nguyen N."/>
            <person name="Okwuonu G."/>
            <person name="Ongeri F."/>
            <person name="Pham C."/>
            <person name="Simmons D."/>
            <person name="Wilczek-Boney K."/>
            <person name="Hale W."/>
            <person name="Jakkamsetti A."/>
            <person name="Pham P."/>
            <person name="Ruth R."/>
            <person name="San Lucas F."/>
            <person name="Warren J."/>
            <person name="Zhang J."/>
            <person name="Zhao Z."/>
            <person name="Zhou C."/>
            <person name="Zhu D."/>
            <person name="Lee S."/>
            <person name="Bess C."/>
            <person name="Blankenburg K."/>
            <person name="Forbes L."/>
            <person name="Fu Q."/>
            <person name="Gubbala S."/>
            <person name="Hirani K."/>
            <person name="Jayaseelan J.C."/>
            <person name="Lara F."/>
            <person name="Munidasa M."/>
            <person name="Palculict T."/>
            <person name="Patil S."/>
            <person name="Pu L.-L."/>
            <person name="Saada N."/>
            <person name="Tang L."/>
            <person name="Weissenberger G."/>
            <person name="Zhu Y."/>
            <person name="Hemphill L."/>
            <person name="Shang Y."/>
            <person name="Youmans B."/>
            <person name="Ayvaz T."/>
            <person name="Ross M."/>
            <person name="Santibanez J."/>
            <person name="Aqrawi P."/>
            <person name="Gross S."/>
            <person name="Joshi V."/>
            <person name="Fowler G."/>
            <person name="Nazareth L."/>
            <person name="Reid J."/>
            <person name="Worley K."/>
            <person name="Petrosino J."/>
            <person name="Highlander S."/>
            <person name="Gibbs R."/>
        </authorList>
    </citation>
    <scope>NUCLEOTIDE SEQUENCE [LARGE SCALE GENOMIC DNA]</scope>
    <source>
        <strain evidence="2 3">ATCC 49175</strain>
    </source>
</reference>
<dbReference type="InterPro" id="IPR029068">
    <property type="entry name" value="Glyas_Bleomycin-R_OHBP_Dase"/>
</dbReference>
<sequence length="292" mass="33823">MRNLIQFMKDFVVPQSKKEWTISLISITVRNLTVMKKFYTQILGLSVLQEFDNEVLIGHGRGSIPLFKLVQGNGDSDSFLTTYSIGFRLTKSSQIGELMNHFIMEEQTIIGSGFDGYTTNFYIMDPEGNRLKFMVVEDNSSQEVDQYLEGNEMKRSLHEFIDGIDGASEEFPASARITQLHYNVMDVEATTEFLINNFSFKTTYDYVTKRKNFKVNRDGYSLAINSWNERNKNSKSIYGLSMIEWRVPNMKELENLVLHLEMNQVPFHYYDAYLKVPTKDGIEYCFKVGDHS</sequence>
<dbReference type="Gene3D" id="3.10.180.10">
    <property type="entry name" value="2,3-Dihydroxybiphenyl 1,2-Dioxygenase, domain 1"/>
    <property type="match status" value="2"/>
</dbReference>
<accession>C8NEH5</accession>